<comment type="caution">
    <text evidence="1">The sequence shown here is derived from an EMBL/GenBank/DDBJ whole genome shotgun (WGS) entry which is preliminary data.</text>
</comment>
<proteinExistence type="predicted"/>
<gene>
    <name evidence="1" type="ORF">AAFF_G00086100</name>
</gene>
<dbReference type="EMBL" id="JAINUG010000154">
    <property type="protein sequence ID" value="KAJ8391660.1"/>
    <property type="molecule type" value="Genomic_DNA"/>
</dbReference>
<keyword evidence="2" id="KW-1185">Reference proteome</keyword>
<name>A0AAD7RWR6_9TELE</name>
<sequence>MSQNLKRCKVTSLDQLVTVEDPEPGFQRDDAAEIANRLCMMDLLKNMLTVNPHKRISARHSYRQYYKYSVQALVPYQDSVDGEHVPSQDTSDHTQENCSLQRFLRSLFTCTCVC</sequence>
<evidence type="ECO:0000313" key="1">
    <source>
        <dbReference type="EMBL" id="KAJ8391660.1"/>
    </source>
</evidence>
<protein>
    <submittedName>
        <fullName evidence="1">Uncharacterized protein</fullName>
    </submittedName>
</protein>
<reference evidence="1" key="1">
    <citation type="journal article" date="2023" name="Science">
        <title>Genome structures resolve the early diversification of teleost fishes.</title>
        <authorList>
            <person name="Parey E."/>
            <person name="Louis A."/>
            <person name="Montfort J."/>
            <person name="Bouchez O."/>
            <person name="Roques C."/>
            <person name="Iampietro C."/>
            <person name="Lluch J."/>
            <person name="Castinel A."/>
            <person name="Donnadieu C."/>
            <person name="Desvignes T."/>
            <person name="Floi Bucao C."/>
            <person name="Jouanno E."/>
            <person name="Wen M."/>
            <person name="Mejri S."/>
            <person name="Dirks R."/>
            <person name="Jansen H."/>
            <person name="Henkel C."/>
            <person name="Chen W.J."/>
            <person name="Zahm M."/>
            <person name="Cabau C."/>
            <person name="Klopp C."/>
            <person name="Thompson A.W."/>
            <person name="Robinson-Rechavi M."/>
            <person name="Braasch I."/>
            <person name="Lecointre G."/>
            <person name="Bobe J."/>
            <person name="Postlethwait J.H."/>
            <person name="Berthelot C."/>
            <person name="Roest Crollius H."/>
            <person name="Guiguen Y."/>
        </authorList>
    </citation>
    <scope>NUCLEOTIDE SEQUENCE</scope>
    <source>
        <strain evidence="1">NC1722</strain>
    </source>
</reference>
<evidence type="ECO:0000313" key="2">
    <source>
        <dbReference type="Proteomes" id="UP001221898"/>
    </source>
</evidence>
<dbReference type="Proteomes" id="UP001221898">
    <property type="component" value="Unassembled WGS sequence"/>
</dbReference>
<accession>A0AAD7RWR6</accession>
<organism evidence="1 2">
    <name type="scientific">Aldrovandia affinis</name>
    <dbReference type="NCBI Taxonomy" id="143900"/>
    <lineage>
        <taxon>Eukaryota</taxon>
        <taxon>Metazoa</taxon>
        <taxon>Chordata</taxon>
        <taxon>Craniata</taxon>
        <taxon>Vertebrata</taxon>
        <taxon>Euteleostomi</taxon>
        <taxon>Actinopterygii</taxon>
        <taxon>Neopterygii</taxon>
        <taxon>Teleostei</taxon>
        <taxon>Notacanthiformes</taxon>
        <taxon>Halosauridae</taxon>
        <taxon>Aldrovandia</taxon>
    </lineage>
</organism>
<dbReference type="AlphaFoldDB" id="A0AAD7RWR6"/>